<evidence type="ECO:0000313" key="2">
    <source>
        <dbReference type="EnsemblPlants" id="OB01G42160.1"/>
    </source>
</evidence>
<keyword evidence="3" id="KW-1185">Reference proteome</keyword>
<reference evidence="2" key="2">
    <citation type="submission" date="2013-04" db="UniProtKB">
        <authorList>
            <consortium name="EnsemblPlants"/>
        </authorList>
    </citation>
    <scope>IDENTIFICATION</scope>
</reference>
<reference evidence="2" key="1">
    <citation type="journal article" date="2013" name="Nat. Commun.">
        <title>Whole-genome sequencing of Oryza brachyantha reveals mechanisms underlying Oryza genome evolution.</title>
        <authorList>
            <person name="Chen J."/>
            <person name="Huang Q."/>
            <person name="Gao D."/>
            <person name="Wang J."/>
            <person name="Lang Y."/>
            <person name="Liu T."/>
            <person name="Li B."/>
            <person name="Bai Z."/>
            <person name="Luis Goicoechea J."/>
            <person name="Liang C."/>
            <person name="Chen C."/>
            <person name="Zhang W."/>
            <person name="Sun S."/>
            <person name="Liao Y."/>
            <person name="Zhang X."/>
            <person name="Yang L."/>
            <person name="Song C."/>
            <person name="Wang M."/>
            <person name="Shi J."/>
            <person name="Liu G."/>
            <person name="Liu J."/>
            <person name="Zhou H."/>
            <person name="Zhou W."/>
            <person name="Yu Q."/>
            <person name="An N."/>
            <person name="Chen Y."/>
            <person name="Cai Q."/>
            <person name="Wang B."/>
            <person name="Liu B."/>
            <person name="Min J."/>
            <person name="Huang Y."/>
            <person name="Wu H."/>
            <person name="Li Z."/>
            <person name="Zhang Y."/>
            <person name="Yin Y."/>
            <person name="Song W."/>
            <person name="Jiang J."/>
            <person name="Jackson S.A."/>
            <person name="Wing R.A."/>
            <person name="Wang J."/>
            <person name="Chen M."/>
        </authorList>
    </citation>
    <scope>NUCLEOTIDE SEQUENCE [LARGE SCALE GENOMIC DNA]</scope>
    <source>
        <strain evidence="2">cv. IRGC 101232</strain>
    </source>
</reference>
<accession>J3L4R0</accession>
<dbReference type="Gramene" id="OB01G42160.1">
    <property type="protein sequence ID" value="OB01G42160.1"/>
    <property type="gene ID" value="OB01G42160"/>
</dbReference>
<name>J3L4R0_ORYBR</name>
<organism evidence="2">
    <name type="scientific">Oryza brachyantha</name>
    <name type="common">malo sina</name>
    <dbReference type="NCBI Taxonomy" id="4533"/>
    <lineage>
        <taxon>Eukaryota</taxon>
        <taxon>Viridiplantae</taxon>
        <taxon>Streptophyta</taxon>
        <taxon>Embryophyta</taxon>
        <taxon>Tracheophyta</taxon>
        <taxon>Spermatophyta</taxon>
        <taxon>Magnoliopsida</taxon>
        <taxon>Liliopsida</taxon>
        <taxon>Poales</taxon>
        <taxon>Poaceae</taxon>
        <taxon>BOP clade</taxon>
        <taxon>Oryzoideae</taxon>
        <taxon>Oryzeae</taxon>
        <taxon>Oryzinae</taxon>
        <taxon>Oryza</taxon>
    </lineage>
</organism>
<dbReference type="EnsemblPlants" id="OB01G42160.1">
    <property type="protein sequence ID" value="OB01G42160.1"/>
    <property type="gene ID" value="OB01G42160"/>
</dbReference>
<evidence type="ECO:0000313" key="3">
    <source>
        <dbReference type="Proteomes" id="UP000006038"/>
    </source>
</evidence>
<feature type="compositionally biased region" description="Low complexity" evidence="1">
    <location>
        <begin position="378"/>
        <end position="387"/>
    </location>
</feature>
<sequence>PHVQQIDGPDDAPAADSAAHVRRGVRPAAAVAQARLPALVQRHAGVHRRVRRHRQLHPVHRPEPVAGGAPAGKVGRQDAPAGRVPEAPLLRRPRLEPRQAAAQRGRAGVAVAEHTALGVAVARVGRVVPEAAPRAADPHEALHLPRRCVHGEPREQLRVADGVAVVRLVRTRHHREGEILGPEVRHTGELRAVPRPARVDARRAVEEDELRQPSEDELERVGARRGVRRASPRRDVPGDAVLDVNPELHAREQGVRRVVEALPRHTVSRAASVGAQEEIAVVEEPSGGTGGYVPRRRRGRPYGGVLPVDDDNAAIGGEPGDGGSVDDRVSPVGDPHDGLAGDAGVPNAEIRPVVGGATGDEEPELKDATGRDERLGAGDDPGLADGV</sequence>
<feature type="compositionally biased region" description="Basic and acidic residues" evidence="1">
    <location>
        <begin position="325"/>
        <end position="339"/>
    </location>
</feature>
<protein>
    <submittedName>
        <fullName evidence="2">Uncharacterized protein</fullName>
    </submittedName>
</protein>
<feature type="region of interest" description="Disordered" evidence="1">
    <location>
        <begin position="1"/>
        <end position="26"/>
    </location>
</feature>
<dbReference type="Proteomes" id="UP000006038">
    <property type="component" value="Chromosome 1"/>
</dbReference>
<feature type="region of interest" description="Disordered" evidence="1">
    <location>
        <begin position="60"/>
        <end position="83"/>
    </location>
</feature>
<evidence type="ECO:0000256" key="1">
    <source>
        <dbReference type="SAM" id="MobiDB-lite"/>
    </source>
</evidence>
<dbReference type="AlphaFoldDB" id="J3L4R0"/>
<proteinExistence type="predicted"/>
<dbReference type="eggNOG" id="ENOG502R6GK">
    <property type="taxonomic scope" value="Eukaryota"/>
</dbReference>
<dbReference type="OMA" id="EHHAVPR"/>
<dbReference type="HOGENOM" id="CLU_775208_0_0_1"/>
<feature type="compositionally biased region" description="Basic and acidic residues" evidence="1">
    <location>
        <begin position="365"/>
        <end position="377"/>
    </location>
</feature>
<feature type="region of interest" description="Disordered" evidence="1">
    <location>
        <begin position="285"/>
        <end position="387"/>
    </location>
</feature>